<evidence type="ECO:0000259" key="1">
    <source>
        <dbReference type="Pfam" id="PF18925"/>
    </source>
</evidence>
<reference evidence="2 3" key="1">
    <citation type="submission" date="2019-09" db="EMBL/GenBank/DDBJ databases">
        <title>Distinct polysaccharide growth profiles of human intestinal Prevotella copri isolates.</title>
        <authorList>
            <person name="Fehlner-Peach H."/>
            <person name="Magnabosco C."/>
            <person name="Raghavan V."/>
            <person name="Scher J.U."/>
            <person name="Tett A."/>
            <person name="Cox L.M."/>
            <person name="Gottsegen C."/>
            <person name="Watters A."/>
            <person name="Wiltshire- Gordon J.D."/>
            <person name="Segata N."/>
            <person name="Bonneau R."/>
            <person name="Littman D.R."/>
        </authorList>
    </citation>
    <scope>NUCLEOTIDE SEQUENCE [LARGE SCALE GENOMIC DNA]</scope>
    <source>
        <strain evidence="3">iAA917</strain>
    </source>
</reference>
<dbReference type="OrthoDB" id="1036575at2"/>
<dbReference type="EMBL" id="VZAH01000153">
    <property type="protein sequence ID" value="MQP15579.1"/>
    <property type="molecule type" value="Genomic_DNA"/>
</dbReference>
<dbReference type="Proteomes" id="UP000477980">
    <property type="component" value="Unassembled WGS sequence"/>
</dbReference>
<gene>
    <name evidence="2" type="ORF">F7D25_14495</name>
</gene>
<proteinExistence type="predicted"/>
<evidence type="ECO:0000313" key="2">
    <source>
        <dbReference type="EMBL" id="MQP15579.1"/>
    </source>
</evidence>
<feature type="domain" description="DUF5675" evidence="1">
    <location>
        <begin position="5"/>
        <end position="172"/>
    </location>
</feature>
<name>A0A6G1VQ56_9BACT</name>
<dbReference type="AlphaFoldDB" id="A0A6G1VQ56"/>
<evidence type="ECO:0000313" key="3">
    <source>
        <dbReference type="Proteomes" id="UP000477980"/>
    </source>
</evidence>
<dbReference type="InterPro" id="IPR043732">
    <property type="entry name" value="DUF5675"/>
</dbReference>
<accession>A0A6G1VQ56</accession>
<dbReference type="RefSeq" id="WP_153092486.1">
    <property type="nucleotide sequence ID" value="NZ_VZAH01000153.1"/>
</dbReference>
<dbReference type="Pfam" id="PF18925">
    <property type="entry name" value="DUF5675"/>
    <property type="match status" value="1"/>
</dbReference>
<organism evidence="2 3">
    <name type="scientific">Segatella copri</name>
    <dbReference type="NCBI Taxonomy" id="165179"/>
    <lineage>
        <taxon>Bacteria</taxon>
        <taxon>Pseudomonadati</taxon>
        <taxon>Bacteroidota</taxon>
        <taxon>Bacteroidia</taxon>
        <taxon>Bacteroidales</taxon>
        <taxon>Prevotellaceae</taxon>
        <taxon>Segatella</taxon>
    </lineage>
</organism>
<protein>
    <recommendedName>
        <fullName evidence="1">DUF5675 domain-containing protein</fullName>
    </recommendedName>
</protein>
<sequence>MEIVVERIAKKNAYTIGRLYLLADGDVKRKALSGKTAGDKRSFEHSFDLKKLSKDSYFCDTLEPTWRNLKGVELQPGEENARFSRESGKVARKIPGHTAIPEGSYRVLITKSPRFKKWLPYVQGVPGFEGIRIHAGNYPDDTQGCILVGENKLKGMVVNSRIWLHRLMNRIQEAENQGEGIWITII</sequence>
<comment type="caution">
    <text evidence="2">The sequence shown here is derived from an EMBL/GenBank/DDBJ whole genome shotgun (WGS) entry which is preliminary data.</text>
</comment>